<sequence length="58" mass="6290">MTAWEGPGCNNHAERYGGCGCSATRGYKFVYQGQTTALYDQAGCHGGCFPFGWQSTFI</sequence>
<accession>A0A7I8L2S5</accession>
<reference evidence="1" key="1">
    <citation type="submission" date="2020-02" db="EMBL/GenBank/DDBJ databases">
        <authorList>
            <person name="Scholz U."/>
            <person name="Mascher M."/>
            <person name="Fiebig A."/>
        </authorList>
    </citation>
    <scope>NUCLEOTIDE SEQUENCE</scope>
</reference>
<evidence type="ECO:0000313" key="1">
    <source>
        <dbReference type="EMBL" id="CAA7403565.1"/>
    </source>
</evidence>
<dbReference type="AlphaFoldDB" id="A0A7I8L2S5"/>
<protein>
    <submittedName>
        <fullName evidence="1">Uncharacterized protein</fullName>
    </submittedName>
</protein>
<dbReference type="InterPro" id="IPR011024">
    <property type="entry name" value="G_crystallin-like"/>
</dbReference>
<proteinExistence type="predicted"/>
<evidence type="ECO:0000313" key="2">
    <source>
        <dbReference type="Proteomes" id="UP000663760"/>
    </source>
</evidence>
<gene>
    <name evidence="1" type="ORF">SI8410_10014243</name>
</gene>
<dbReference type="Pfam" id="PF09117">
    <property type="entry name" value="MiAMP1"/>
    <property type="match status" value="1"/>
</dbReference>
<dbReference type="InterPro" id="IPR015791">
    <property type="entry name" value="Antimic/Inh_G_crystallin-like"/>
</dbReference>
<dbReference type="Proteomes" id="UP000663760">
    <property type="component" value="Chromosome 10"/>
</dbReference>
<dbReference type="SUPFAM" id="SSF49695">
    <property type="entry name" value="gamma-Crystallin-like"/>
    <property type="match status" value="1"/>
</dbReference>
<dbReference type="InterPro" id="IPR015201">
    <property type="entry name" value="Antimicrobial_MiAMP1"/>
</dbReference>
<name>A0A7I8L2S5_SPIIN</name>
<organism evidence="1 2">
    <name type="scientific">Spirodela intermedia</name>
    <name type="common">Intermediate duckweed</name>
    <dbReference type="NCBI Taxonomy" id="51605"/>
    <lineage>
        <taxon>Eukaryota</taxon>
        <taxon>Viridiplantae</taxon>
        <taxon>Streptophyta</taxon>
        <taxon>Embryophyta</taxon>
        <taxon>Tracheophyta</taxon>
        <taxon>Spermatophyta</taxon>
        <taxon>Magnoliopsida</taxon>
        <taxon>Liliopsida</taxon>
        <taxon>Araceae</taxon>
        <taxon>Lemnoideae</taxon>
        <taxon>Spirodela</taxon>
    </lineage>
</organism>
<keyword evidence="2" id="KW-1185">Reference proteome</keyword>
<dbReference type="OrthoDB" id="647809at2759"/>
<dbReference type="Gene3D" id="2.60.20.30">
    <property type="match status" value="1"/>
</dbReference>
<dbReference type="GO" id="GO:0006952">
    <property type="term" value="P:defense response"/>
    <property type="evidence" value="ECO:0007669"/>
    <property type="project" value="InterPro"/>
</dbReference>
<dbReference type="EMBL" id="LR746273">
    <property type="protein sequence ID" value="CAA7403565.1"/>
    <property type="molecule type" value="Genomic_DNA"/>
</dbReference>
<dbReference type="GO" id="GO:0045926">
    <property type="term" value="P:negative regulation of growth"/>
    <property type="evidence" value="ECO:0007669"/>
    <property type="project" value="InterPro"/>
</dbReference>